<dbReference type="InterPro" id="IPR009069">
    <property type="entry name" value="Cys_alpha_HP_mot_SF"/>
</dbReference>
<evidence type="ECO:0000259" key="3">
    <source>
        <dbReference type="Pfam" id="PF06747"/>
    </source>
</evidence>
<dbReference type="Pfam" id="PF06747">
    <property type="entry name" value="CHCH"/>
    <property type="match status" value="1"/>
</dbReference>
<sequence length="168" mass="16974">MPRSRRSAPARRAAPAAAPQRSAAPPARSTQSAQPPAPTTAAHPPAPVSQGPGLFGQMASTAAGVAVGSAVGHTIGHGLTSMFGGGGGSNSEPQAAAPAQEPVYQPPQAAPYAQQPQQSFGNAAACEVDAKAFAQCMTNNNHDVNACQWYLDMLKQCQASSAHPSSSF</sequence>
<reference evidence="4" key="1">
    <citation type="submission" date="2022-07" db="EMBL/GenBank/DDBJ databases">
        <title>Phylogenomic reconstructions and comparative analyses of Kickxellomycotina fungi.</title>
        <authorList>
            <person name="Reynolds N.K."/>
            <person name="Stajich J.E."/>
            <person name="Barry K."/>
            <person name="Grigoriev I.V."/>
            <person name="Crous P."/>
            <person name="Smith M.E."/>
        </authorList>
    </citation>
    <scope>NUCLEOTIDE SEQUENCE</scope>
    <source>
        <strain evidence="4">RSA 567</strain>
    </source>
</reference>
<evidence type="ECO:0000256" key="2">
    <source>
        <dbReference type="SAM" id="MobiDB-lite"/>
    </source>
</evidence>
<organism evidence="4 5">
    <name type="scientific">Dimargaris verticillata</name>
    <dbReference type="NCBI Taxonomy" id="2761393"/>
    <lineage>
        <taxon>Eukaryota</taxon>
        <taxon>Fungi</taxon>
        <taxon>Fungi incertae sedis</taxon>
        <taxon>Zoopagomycota</taxon>
        <taxon>Kickxellomycotina</taxon>
        <taxon>Dimargaritomycetes</taxon>
        <taxon>Dimargaritales</taxon>
        <taxon>Dimargaritaceae</taxon>
        <taxon>Dimargaris</taxon>
    </lineage>
</organism>
<dbReference type="InterPro" id="IPR010625">
    <property type="entry name" value="CHCH"/>
</dbReference>
<feature type="compositionally biased region" description="Low complexity" evidence="2">
    <location>
        <begin position="92"/>
        <end position="103"/>
    </location>
</feature>
<feature type="region of interest" description="Disordered" evidence="2">
    <location>
        <begin position="76"/>
        <end position="116"/>
    </location>
</feature>
<dbReference type="Proteomes" id="UP001151582">
    <property type="component" value="Unassembled WGS sequence"/>
</dbReference>
<comment type="caution">
    <text evidence="4">The sequence shown here is derived from an EMBL/GenBank/DDBJ whole genome shotgun (WGS) entry which is preliminary data.</text>
</comment>
<accession>A0A9W8AXQ1</accession>
<name>A0A9W8AXQ1_9FUNG</name>
<keyword evidence="1" id="KW-1015">Disulfide bond</keyword>
<dbReference type="PANTHER" id="PTHR13523:SF2">
    <property type="entry name" value="COILED-COIL-HELIX-COILED-COIL-HELIX DOMAIN CONTAINING 2, ISOFORM A-RELATED"/>
    <property type="match status" value="1"/>
</dbReference>
<protein>
    <recommendedName>
        <fullName evidence="3">CHCH domain-containing protein</fullName>
    </recommendedName>
</protein>
<dbReference type="AlphaFoldDB" id="A0A9W8AXQ1"/>
<keyword evidence="5" id="KW-1185">Reference proteome</keyword>
<dbReference type="OrthoDB" id="1106148at2759"/>
<proteinExistence type="predicted"/>
<feature type="compositionally biased region" description="Low complexity" evidence="2">
    <location>
        <begin position="10"/>
        <end position="43"/>
    </location>
</feature>
<dbReference type="GO" id="GO:0005739">
    <property type="term" value="C:mitochondrion"/>
    <property type="evidence" value="ECO:0007669"/>
    <property type="project" value="TreeGrafter"/>
</dbReference>
<dbReference type="GO" id="GO:0007005">
    <property type="term" value="P:mitochondrion organization"/>
    <property type="evidence" value="ECO:0007669"/>
    <property type="project" value="InterPro"/>
</dbReference>
<dbReference type="GO" id="GO:0005634">
    <property type="term" value="C:nucleus"/>
    <property type="evidence" value="ECO:0007669"/>
    <property type="project" value="TreeGrafter"/>
</dbReference>
<feature type="domain" description="CHCH" evidence="3">
    <location>
        <begin position="126"/>
        <end position="158"/>
    </location>
</feature>
<evidence type="ECO:0000256" key="1">
    <source>
        <dbReference type="ARBA" id="ARBA00023157"/>
    </source>
</evidence>
<dbReference type="SUPFAM" id="SSF47072">
    <property type="entry name" value="Cysteine alpha-hairpin motif"/>
    <property type="match status" value="1"/>
</dbReference>
<dbReference type="PANTHER" id="PTHR13523">
    <property type="entry name" value="COILED-COIL-HELIX-COILED-COIL-HELIX DOMAIN CONTAINING 2/NUR77"/>
    <property type="match status" value="1"/>
</dbReference>
<dbReference type="InterPro" id="IPR055304">
    <property type="entry name" value="CHCHD2/10-like"/>
</dbReference>
<feature type="region of interest" description="Disordered" evidence="2">
    <location>
        <begin position="1"/>
        <end position="55"/>
    </location>
</feature>
<evidence type="ECO:0000313" key="5">
    <source>
        <dbReference type="Proteomes" id="UP001151582"/>
    </source>
</evidence>
<gene>
    <name evidence="4" type="ORF">H4R34_005694</name>
</gene>
<evidence type="ECO:0000313" key="4">
    <source>
        <dbReference type="EMBL" id="KAJ1971586.1"/>
    </source>
</evidence>
<dbReference type="EMBL" id="JANBQB010001319">
    <property type="protein sequence ID" value="KAJ1971586.1"/>
    <property type="molecule type" value="Genomic_DNA"/>
</dbReference>